<keyword evidence="2" id="KW-0963">Cytoplasm</keyword>
<dbReference type="PANTHER" id="PTHR12442">
    <property type="entry name" value="DYNEIN INTERMEDIATE CHAIN"/>
    <property type="match status" value="1"/>
</dbReference>
<dbReference type="SMART" id="SM00320">
    <property type="entry name" value="WD40"/>
    <property type="match status" value="5"/>
</dbReference>
<evidence type="ECO:0000313" key="7">
    <source>
        <dbReference type="EMBL" id="ORX48188.1"/>
    </source>
</evidence>
<dbReference type="SUPFAM" id="SSF50978">
    <property type="entry name" value="WD40 repeat-like"/>
    <property type="match status" value="1"/>
</dbReference>
<protein>
    <submittedName>
        <fullName evidence="7">WD40 repeat-like protein</fullName>
    </submittedName>
</protein>
<feature type="compositionally biased region" description="Acidic residues" evidence="6">
    <location>
        <begin position="830"/>
        <end position="842"/>
    </location>
</feature>
<feature type="compositionally biased region" description="Basic and acidic residues" evidence="6">
    <location>
        <begin position="873"/>
        <end position="886"/>
    </location>
</feature>
<dbReference type="PROSITE" id="PS50082">
    <property type="entry name" value="WD_REPEATS_2"/>
    <property type="match status" value="1"/>
</dbReference>
<dbReference type="InterPro" id="IPR050687">
    <property type="entry name" value="Dynein_IC"/>
</dbReference>
<dbReference type="InterPro" id="IPR036322">
    <property type="entry name" value="WD40_repeat_dom_sf"/>
</dbReference>
<keyword evidence="8" id="KW-1185">Reference proteome</keyword>
<feature type="region of interest" description="Disordered" evidence="6">
    <location>
        <begin position="1"/>
        <end position="35"/>
    </location>
</feature>
<evidence type="ECO:0000256" key="1">
    <source>
        <dbReference type="ARBA" id="ARBA00004496"/>
    </source>
</evidence>
<sequence>MEKKSTKKKTKETKSEKKHEETPPINEENKENNEEIPEAHKAPDGLLPLFLTSMTQNIFKLQPSIDITEENPVKLIPKVDIQSDIIARASISDFSVIKQAIIESPLEEILVVYDPNYYYGQNYFVCVTQEAIDLILHPVQPEQENEQMKKKERPAEWISLGSENEIDIEKVILNRDYIHVEISKKLIEFSKPCRFGDRDANDTYFEYKSFKDSNIEEIECLQINKGVQAIPEVVDDFTQVDWYRPVNSAVQYEPRNYDAKDIEAIRNSEELSSFVKKNIYNIEKAMQENSLINIFIDEFMDLGDEEMNIEHNMHINLQEYQSFTDLQHSKDRPVICIDWHPVQMGILGVSCVRNLTFDERAATGLNVKLKDSLILIWSLFDPIHPLLLLEAPDDIMSFQFNPQNTNIIAGGCINGQVVLWDISEYQEKLKLSRKSKFNLASTLKSSKEKTTETPIIKYMVVSSIEHSHKMTISTLQWLPKHMEISNSGEILDEPCGEVNQLITGSLDGQIYFWDLRYKKEIKMLDLTWRPFLKIAISSLDNTYDYGIMCINIQRSLIYEADKKKDKGKSLKFSDKTSDKENGSNFEIDKKKLCKFFCGTEDGDLIYANWLSSETVEEKGSSSVIENVFDGHYGPICDIKRSPFFPTIILSVGGKGFRIWKEGVADGPLLISPLSNVNLTSGEWSPTRPGVFFIGKRDGTIEIWDLIDRSNATTSCQNISSTGVTFLTIHQYKNKNRTNRQFLASGDDEGTLHVIEIPKNLTKIKRNEKSLMKNFFEREEKRLKYITERKTVRAKEKDIYDIEHTEVKTEPAATGEAAAQGTQGQPQEVQETPEGEEENEEEKEALKMEEEFKEIEKNINKDSENMILSDDENDAKPPKKEEDDVIA</sequence>
<accession>A0A1Y1V673</accession>
<dbReference type="AlphaFoldDB" id="A0A1Y1V673"/>
<keyword evidence="4" id="KW-0677">Repeat</keyword>
<evidence type="ECO:0000313" key="8">
    <source>
        <dbReference type="Proteomes" id="UP000193719"/>
    </source>
</evidence>
<dbReference type="STRING" id="1754191.A0A1Y1V673"/>
<dbReference type="InterPro" id="IPR015943">
    <property type="entry name" value="WD40/YVTN_repeat-like_dom_sf"/>
</dbReference>
<comment type="subcellular location">
    <subcellularLocation>
        <location evidence="1">Cytoplasm</location>
    </subcellularLocation>
</comment>
<gene>
    <name evidence="7" type="ORF">BCR36DRAFT_405150</name>
</gene>
<dbReference type="PANTHER" id="PTHR12442:SF5">
    <property type="entry name" value="DYNEIN AXONEMAL INTERMEDIATE CHAIN 3"/>
    <property type="match status" value="1"/>
</dbReference>
<dbReference type="GO" id="GO:0045504">
    <property type="term" value="F:dynein heavy chain binding"/>
    <property type="evidence" value="ECO:0007669"/>
    <property type="project" value="TreeGrafter"/>
</dbReference>
<reference evidence="7 8" key="1">
    <citation type="submission" date="2016-08" db="EMBL/GenBank/DDBJ databases">
        <title>Genomes of anaerobic fungi encode conserved fungal cellulosomes for biomass hydrolysis.</title>
        <authorList>
            <consortium name="DOE Joint Genome Institute"/>
            <person name="Haitjema C.H."/>
            <person name="Gilmore S.P."/>
            <person name="Henske J.K."/>
            <person name="Solomon K.V."/>
            <person name="De Groot R."/>
            <person name="Kuo A."/>
            <person name="Mondo S.J."/>
            <person name="Salamov A.A."/>
            <person name="Labutti K."/>
            <person name="Zhao Z."/>
            <person name="Chiniquy J."/>
            <person name="Barry K."/>
            <person name="Brewer H.M."/>
            <person name="Purvine S.O."/>
            <person name="Wright A.T."/>
            <person name="Boxma B."/>
            <person name="Van Alen T."/>
            <person name="Hackstein J.H."/>
            <person name="Baker S.E."/>
            <person name="Grigoriev I.V."/>
            <person name="O'Malley M.A."/>
        </authorList>
    </citation>
    <scope>NUCLEOTIDE SEQUENCE [LARGE SCALE GENOMIC DNA]</scope>
    <source>
        <strain evidence="8">finn</strain>
    </source>
</reference>
<dbReference type="EMBL" id="MCFH01000028">
    <property type="protein sequence ID" value="ORX48188.1"/>
    <property type="molecule type" value="Genomic_DNA"/>
</dbReference>
<dbReference type="GO" id="GO:0036156">
    <property type="term" value="C:inner dynein arm"/>
    <property type="evidence" value="ECO:0007669"/>
    <property type="project" value="TreeGrafter"/>
</dbReference>
<proteinExistence type="predicted"/>
<comment type="caution">
    <text evidence="7">The sequence shown here is derived from an EMBL/GenBank/DDBJ whole genome shotgun (WGS) entry which is preliminary data.</text>
</comment>
<name>A0A1Y1V673_9FUNG</name>
<dbReference type="Gene3D" id="2.130.10.10">
    <property type="entry name" value="YVTN repeat-like/Quinoprotein amine dehydrogenase"/>
    <property type="match status" value="2"/>
</dbReference>
<dbReference type="GO" id="GO:0045503">
    <property type="term" value="F:dynein light chain binding"/>
    <property type="evidence" value="ECO:0007669"/>
    <property type="project" value="TreeGrafter"/>
</dbReference>
<dbReference type="InterPro" id="IPR001680">
    <property type="entry name" value="WD40_rpt"/>
</dbReference>
<organism evidence="7 8">
    <name type="scientific">Piromyces finnis</name>
    <dbReference type="NCBI Taxonomy" id="1754191"/>
    <lineage>
        <taxon>Eukaryota</taxon>
        <taxon>Fungi</taxon>
        <taxon>Fungi incertae sedis</taxon>
        <taxon>Chytridiomycota</taxon>
        <taxon>Chytridiomycota incertae sedis</taxon>
        <taxon>Neocallimastigomycetes</taxon>
        <taxon>Neocallimastigales</taxon>
        <taxon>Neocallimastigaceae</taxon>
        <taxon>Piromyces</taxon>
    </lineage>
</organism>
<dbReference type="Proteomes" id="UP000193719">
    <property type="component" value="Unassembled WGS sequence"/>
</dbReference>
<evidence type="ECO:0000256" key="6">
    <source>
        <dbReference type="SAM" id="MobiDB-lite"/>
    </source>
</evidence>
<reference evidence="7 8" key="2">
    <citation type="submission" date="2016-08" db="EMBL/GenBank/DDBJ databases">
        <title>Pervasive Adenine N6-methylation of Active Genes in Fungi.</title>
        <authorList>
            <consortium name="DOE Joint Genome Institute"/>
            <person name="Mondo S.J."/>
            <person name="Dannebaum R.O."/>
            <person name="Kuo R.C."/>
            <person name="Labutti K."/>
            <person name="Haridas S."/>
            <person name="Kuo A."/>
            <person name="Salamov A."/>
            <person name="Ahrendt S.R."/>
            <person name="Lipzen A."/>
            <person name="Sullivan W."/>
            <person name="Andreopoulos W.B."/>
            <person name="Clum A."/>
            <person name="Lindquist E."/>
            <person name="Daum C."/>
            <person name="Ramamoorthy G.K."/>
            <person name="Gryganskyi A."/>
            <person name="Culley D."/>
            <person name="Magnuson J.K."/>
            <person name="James T.Y."/>
            <person name="O'Malley M.A."/>
            <person name="Stajich J.E."/>
            <person name="Spatafora J.W."/>
            <person name="Visel A."/>
            <person name="Grigoriev I.V."/>
        </authorList>
    </citation>
    <scope>NUCLEOTIDE SEQUENCE [LARGE SCALE GENOMIC DNA]</scope>
    <source>
        <strain evidence="8">finn</strain>
    </source>
</reference>
<dbReference type="GO" id="GO:0060294">
    <property type="term" value="P:cilium movement involved in cell motility"/>
    <property type="evidence" value="ECO:0007669"/>
    <property type="project" value="TreeGrafter"/>
</dbReference>
<evidence type="ECO:0000256" key="5">
    <source>
        <dbReference type="PROSITE-ProRule" id="PRU00221"/>
    </source>
</evidence>
<feature type="region of interest" description="Disordered" evidence="6">
    <location>
        <begin position="802"/>
        <end position="886"/>
    </location>
</feature>
<evidence type="ECO:0000256" key="3">
    <source>
        <dbReference type="ARBA" id="ARBA00022574"/>
    </source>
</evidence>
<dbReference type="GO" id="GO:0036159">
    <property type="term" value="P:inner dynein arm assembly"/>
    <property type="evidence" value="ECO:0007669"/>
    <property type="project" value="TreeGrafter"/>
</dbReference>
<dbReference type="OrthoDB" id="366230at2759"/>
<evidence type="ECO:0000256" key="4">
    <source>
        <dbReference type="ARBA" id="ARBA00022737"/>
    </source>
</evidence>
<feature type="compositionally biased region" description="Basic residues" evidence="6">
    <location>
        <begin position="1"/>
        <end position="11"/>
    </location>
</feature>
<feature type="repeat" description="WD" evidence="5">
    <location>
        <begin position="501"/>
        <end position="523"/>
    </location>
</feature>
<feature type="compositionally biased region" description="Basic and acidic residues" evidence="6">
    <location>
        <begin position="843"/>
        <end position="863"/>
    </location>
</feature>
<keyword evidence="3 5" id="KW-0853">WD repeat</keyword>
<feature type="compositionally biased region" description="Low complexity" evidence="6">
    <location>
        <begin position="809"/>
        <end position="829"/>
    </location>
</feature>
<evidence type="ECO:0000256" key="2">
    <source>
        <dbReference type="ARBA" id="ARBA00022490"/>
    </source>
</evidence>
<feature type="compositionally biased region" description="Basic and acidic residues" evidence="6">
    <location>
        <begin position="12"/>
        <end position="35"/>
    </location>
</feature>